<dbReference type="InterPro" id="IPR050855">
    <property type="entry name" value="NDM-1-like"/>
</dbReference>
<feature type="chain" id="PRO_5020959080" evidence="1">
    <location>
        <begin position="22"/>
        <end position="288"/>
    </location>
</feature>
<dbReference type="SUPFAM" id="SSF56281">
    <property type="entry name" value="Metallo-hydrolase/oxidoreductase"/>
    <property type="match status" value="1"/>
</dbReference>
<feature type="signal peptide" evidence="1">
    <location>
        <begin position="1"/>
        <end position="21"/>
    </location>
</feature>
<dbReference type="CDD" id="cd07739">
    <property type="entry name" value="metallo-hydrolase-like_MBL-fold"/>
    <property type="match status" value="1"/>
</dbReference>
<protein>
    <submittedName>
        <fullName evidence="3">Glyoxylase-like metal-dependent hydrolase (Beta-lactamase superfamily II)</fullName>
    </submittedName>
</protein>
<comment type="caution">
    <text evidence="3">The sequence shown here is derived from an EMBL/GenBank/DDBJ whole genome shotgun (WGS) entry which is preliminary data.</text>
</comment>
<dbReference type="PANTHER" id="PTHR42951">
    <property type="entry name" value="METALLO-BETA-LACTAMASE DOMAIN-CONTAINING"/>
    <property type="match status" value="1"/>
</dbReference>
<feature type="domain" description="Metallo-beta-lactamase" evidence="2">
    <location>
        <begin position="38"/>
        <end position="223"/>
    </location>
</feature>
<dbReference type="RefSeq" id="WP_133589263.1">
    <property type="nucleotide sequence ID" value="NZ_SNVV01000003.1"/>
</dbReference>
<dbReference type="Gene3D" id="3.60.15.10">
    <property type="entry name" value="Ribonuclease Z/Hydroxyacylglutathione hydrolase-like"/>
    <property type="match status" value="1"/>
</dbReference>
<dbReference type="InterPro" id="IPR001279">
    <property type="entry name" value="Metallo-B-lactamas"/>
</dbReference>
<dbReference type="Proteomes" id="UP000295129">
    <property type="component" value="Unassembled WGS sequence"/>
</dbReference>
<dbReference type="SMART" id="SM00849">
    <property type="entry name" value="Lactamase_B"/>
    <property type="match status" value="1"/>
</dbReference>
<dbReference type="AlphaFoldDB" id="A0A4R6ECP8"/>
<evidence type="ECO:0000313" key="3">
    <source>
        <dbReference type="EMBL" id="TDN55940.1"/>
    </source>
</evidence>
<dbReference type="Pfam" id="PF00753">
    <property type="entry name" value="Lactamase_B"/>
    <property type="match status" value="1"/>
</dbReference>
<proteinExistence type="predicted"/>
<evidence type="ECO:0000256" key="1">
    <source>
        <dbReference type="SAM" id="SignalP"/>
    </source>
</evidence>
<evidence type="ECO:0000259" key="2">
    <source>
        <dbReference type="SMART" id="SM00849"/>
    </source>
</evidence>
<dbReference type="PANTHER" id="PTHR42951:SF14">
    <property type="entry name" value="METALLO-BETA-LACTAMASE SUPERFAMILY PROTEIN"/>
    <property type="match status" value="1"/>
</dbReference>
<evidence type="ECO:0000313" key="4">
    <source>
        <dbReference type="Proteomes" id="UP000295129"/>
    </source>
</evidence>
<accession>A0A4R6ECP8</accession>
<sequence>MKVLHTLFAAGLALAATAAAAGEALSLKVYNADAQSFNVNSVLISGPTEAVVVDAGFTRADAYRIAANVLDSGKKLTTVLVSNADPDYYFGAEVLKQLFPDARVVTTPAVRSRIQTKMQAKLGFWGPKMGANAPQSPVLPDLLQGNTVTVDGEALEVRGTTGLLAHRPYVWVPALRAVVGNVAVFGNMHVWTADTKTVEERAAWIAQLDEMAALMPAVVVPGHMKAGTPIDAANLSFTRDYLKRFDAAVQESAGSAQLMQAMQAAYPQLGTSLSLEIGAKVVKGEMPW</sequence>
<dbReference type="OrthoDB" id="5293495at2"/>
<gene>
    <name evidence="3" type="ORF">C7389_103278</name>
</gene>
<dbReference type="InterPro" id="IPR036866">
    <property type="entry name" value="RibonucZ/Hydroxyglut_hydro"/>
</dbReference>
<keyword evidence="3" id="KW-0378">Hydrolase</keyword>
<organism evidence="3 4">
    <name type="scientific">Azoarcus indigens</name>
    <dbReference type="NCBI Taxonomy" id="29545"/>
    <lineage>
        <taxon>Bacteria</taxon>
        <taxon>Pseudomonadati</taxon>
        <taxon>Pseudomonadota</taxon>
        <taxon>Betaproteobacteria</taxon>
        <taxon>Rhodocyclales</taxon>
        <taxon>Zoogloeaceae</taxon>
        <taxon>Azoarcus</taxon>
    </lineage>
</organism>
<dbReference type="EMBL" id="SNVV01000003">
    <property type="protein sequence ID" value="TDN55940.1"/>
    <property type="molecule type" value="Genomic_DNA"/>
</dbReference>
<reference evidence="3 4" key="1">
    <citation type="submission" date="2019-03" db="EMBL/GenBank/DDBJ databases">
        <title>Genomic Encyclopedia of Type Strains, Phase IV (KMG-IV): sequencing the most valuable type-strain genomes for metagenomic binning, comparative biology and taxonomic classification.</title>
        <authorList>
            <person name="Goeker M."/>
        </authorList>
    </citation>
    <scope>NUCLEOTIDE SEQUENCE [LARGE SCALE GENOMIC DNA]</scope>
    <source>
        <strain evidence="3 4">DSM 12121</strain>
    </source>
</reference>
<dbReference type="GO" id="GO:0016787">
    <property type="term" value="F:hydrolase activity"/>
    <property type="evidence" value="ECO:0007669"/>
    <property type="project" value="UniProtKB-KW"/>
</dbReference>
<keyword evidence="4" id="KW-1185">Reference proteome</keyword>
<keyword evidence="1" id="KW-0732">Signal</keyword>
<name>A0A4R6ECP8_9RHOO</name>